<comment type="similarity">
    <text evidence="2">Belongs to the oxygen-dependent FAD-linked oxidoreductase family.</text>
</comment>
<dbReference type="PROSITE" id="PS51387">
    <property type="entry name" value="FAD_PCMH"/>
    <property type="match status" value="1"/>
</dbReference>
<dbReference type="Gene3D" id="3.30.43.10">
    <property type="entry name" value="Uridine Diphospho-n-acetylenolpyruvylglucosamine Reductase, domain 2"/>
    <property type="match status" value="1"/>
</dbReference>
<dbReference type="InterPro" id="IPR006094">
    <property type="entry name" value="Oxid_FAD_bind_N"/>
</dbReference>
<name>A0AB39M882_9ACTN</name>
<dbReference type="InterPro" id="IPR036318">
    <property type="entry name" value="FAD-bd_PCMH-like_sf"/>
</dbReference>
<evidence type="ECO:0000256" key="3">
    <source>
        <dbReference type="ARBA" id="ARBA00022630"/>
    </source>
</evidence>
<dbReference type="RefSeq" id="WP_369188494.1">
    <property type="nucleotide sequence ID" value="NZ_CP163431.1"/>
</dbReference>
<dbReference type="EMBL" id="CP163431">
    <property type="protein sequence ID" value="XDQ02340.1"/>
    <property type="molecule type" value="Genomic_DNA"/>
</dbReference>
<proteinExistence type="inferred from homology"/>
<evidence type="ECO:0000259" key="6">
    <source>
        <dbReference type="PROSITE" id="PS51387"/>
    </source>
</evidence>
<keyword evidence="4" id="KW-0274">FAD</keyword>
<evidence type="ECO:0000256" key="1">
    <source>
        <dbReference type="ARBA" id="ARBA00001974"/>
    </source>
</evidence>
<sequence>MNPTVRSALSRAARVPCALPGDPGYETARAVWNTDVRRAPLAVVRPATVAGVRGAVRFAADRGLPVAVRGGGHSLAGFGTADDAVVLDLGALAGIDVDARSRTLTVGGGAVWGQVDEATQRAGLAVTGADVPSVGVGGTTVGGGFGWLHRAAGMTCDNLLSAEVVTAAGETLTAAPDSHSDLYWALRGGGGNYGVVTAFRFRLRPVATVVSGTVLHAFDRAADVLLHYQDVCDRAPDHLALRATLLTAPPAPFVPPELRGGPVVMIGVADFAPSPGSERLIAELCGFGTPAVADVRPRPYLELQQPPGRTVEAMRAHGHSAFLGRLDERLVKVLVETAGQPPSPLAMVQLQLLGGVAGRVPADATPVPHRDAVQLLGVNALAARQNRTAGLAGWTKAAADAVRPYVRGGPYVNFVTGEETADQIRTAYGADTYDRLAAVKSVHDPENVFRFNANIVPRPLRPPNPN</sequence>
<dbReference type="InterPro" id="IPR016167">
    <property type="entry name" value="FAD-bd_PCMH_sub1"/>
</dbReference>
<evidence type="ECO:0000256" key="4">
    <source>
        <dbReference type="ARBA" id="ARBA00022827"/>
    </source>
</evidence>
<keyword evidence="5" id="KW-0560">Oxidoreductase</keyword>
<organism evidence="7">
    <name type="scientific">Streptomyces sp. R08</name>
    <dbReference type="NCBI Taxonomy" id="3238624"/>
    <lineage>
        <taxon>Bacteria</taxon>
        <taxon>Bacillati</taxon>
        <taxon>Actinomycetota</taxon>
        <taxon>Actinomycetes</taxon>
        <taxon>Kitasatosporales</taxon>
        <taxon>Streptomycetaceae</taxon>
        <taxon>Streptomyces</taxon>
    </lineage>
</organism>
<protein>
    <submittedName>
        <fullName evidence="7">FAD-binding oxidoreductase</fullName>
    </submittedName>
</protein>
<dbReference type="AlphaFoldDB" id="A0AB39M882"/>
<feature type="domain" description="FAD-binding PCMH-type" evidence="6">
    <location>
        <begin position="36"/>
        <end position="206"/>
    </location>
</feature>
<keyword evidence="3" id="KW-0285">Flavoprotein</keyword>
<evidence type="ECO:0000256" key="2">
    <source>
        <dbReference type="ARBA" id="ARBA00005466"/>
    </source>
</evidence>
<dbReference type="GO" id="GO:0071949">
    <property type="term" value="F:FAD binding"/>
    <property type="evidence" value="ECO:0007669"/>
    <property type="project" value="InterPro"/>
</dbReference>
<dbReference type="Pfam" id="PF08031">
    <property type="entry name" value="BBE"/>
    <property type="match status" value="1"/>
</dbReference>
<dbReference type="Gene3D" id="3.40.462.20">
    <property type="match status" value="1"/>
</dbReference>
<dbReference type="InterPro" id="IPR012951">
    <property type="entry name" value="BBE"/>
</dbReference>
<dbReference type="PANTHER" id="PTHR42973:SF39">
    <property type="entry name" value="FAD-BINDING PCMH-TYPE DOMAIN-CONTAINING PROTEIN"/>
    <property type="match status" value="1"/>
</dbReference>
<dbReference type="PANTHER" id="PTHR42973">
    <property type="entry name" value="BINDING OXIDOREDUCTASE, PUTATIVE (AFU_ORTHOLOGUE AFUA_1G17690)-RELATED"/>
    <property type="match status" value="1"/>
</dbReference>
<dbReference type="GO" id="GO:0016491">
    <property type="term" value="F:oxidoreductase activity"/>
    <property type="evidence" value="ECO:0007669"/>
    <property type="project" value="UniProtKB-KW"/>
</dbReference>
<gene>
    <name evidence="7" type="ORF">AB5J58_19975</name>
</gene>
<dbReference type="InterPro" id="IPR016169">
    <property type="entry name" value="FAD-bd_PCMH_sub2"/>
</dbReference>
<reference evidence="7" key="1">
    <citation type="submission" date="2024-07" db="EMBL/GenBank/DDBJ databases">
        <authorList>
            <person name="Yu S.T."/>
        </authorList>
    </citation>
    <scope>NUCLEOTIDE SEQUENCE</scope>
    <source>
        <strain evidence="7">R08</strain>
    </source>
</reference>
<dbReference type="Pfam" id="PF01565">
    <property type="entry name" value="FAD_binding_4"/>
    <property type="match status" value="1"/>
</dbReference>
<evidence type="ECO:0000256" key="5">
    <source>
        <dbReference type="ARBA" id="ARBA00023002"/>
    </source>
</evidence>
<comment type="cofactor">
    <cofactor evidence="1">
        <name>FAD</name>
        <dbReference type="ChEBI" id="CHEBI:57692"/>
    </cofactor>
</comment>
<accession>A0AB39M882</accession>
<dbReference type="Gene3D" id="3.30.465.10">
    <property type="match status" value="1"/>
</dbReference>
<dbReference type="SUPFAM" id="SSF56176">
    <property type="entry name" value="FAD-binding/transporter-associated domain-like"/>
    <property type="match status" value="1"/>
</dbReference>
<dbReference type="InterPro" id="IPR016166">
    <property type="entry name" value="FAD-bd_PCMH"/>
</dbReference>
<dbReference type="InterPro" id="IPR050416">
    <property type="entry name" value="FAD-linked_Oxidoreductase"/>
</dbReference>
<evidence type="ECO:0000313" key="7">
    <source>
        <dbReference type="EMBL" id="XDQ02340.1"/>
    </source>
</evidence>